<dbReference type="SUPFAM" id="SSF69065">
    <property type="entry name" value="RNase III domain-like"/>
    <property type="match status" value="1"/>
</dbReference>
<protein>
    <submittedName>
        <fullName evidence="3">Ribonuclease III</fullName>
    </submittedName>
</protein>
<gene>
    <name evidence="3" type="ORF">K402DRAFT_398170</name>
</gene>
<feature type="compositionally biased region" description="Basic and acidic residues" evidence="1">
    <location>
        <begin position="477"/>
        <end position="504"/>
    </location>
</feature>
<dbReference type="Gene3D" id="1.10.1520.10">
    <property type="entry name" value="Ribonuclease III domain"/>
    <property type="match status" value="1"/>
</dbReference>
<evidence type="ECO:0000259" key="2">
    <source>
        <dbReference type="PROSITE" id="PS50142"/>
    </source>
</evidence>
<feature type="region of interest" description="Disordered" evidence="1">
    <location>
        <begin position="1"/>
        <end position="56"/>
    </location>
</feature>
<dbReference type="AlphaFoldDB" id="A0A6G1GLZ5"/>
<feature type="compositionally biased region" description="Basic and acidic residues" evidence="1">
    <location>
        <begin position="45"/>
        <end position="56"/>
    </location>
</feature>
<dbReference type="SMART" id="SM00535">
    <property type="entry name" value="RIBOc"/>
    <property type="match status" value="1"/>
</dbReference>
<feature type="compositionally biased region" description="Basic residues" evidence="1">
    <location>
        <begin position="465"/>
        <end position="476"/>
    </location>
</feature>
<sequence length="518" mass="58765">MSHKKRRFESSNNANYSPVKKPRSSGGWKGDSRNPEASNSSGQHQETRSDEWDPSKVENWDNSYNEWSKEHPAKYPLTPVPSYYNNTSFPKPGAALPALPTINDTDLEERAFTHPSFLSEQSRVSSTHWRETYEELEFIGDGYISIITRRILRAHYPEVPRIQIQRMYQEMNRNTTLAKFTRAYGLEKRLKHNFQDMPDPSEWGKILGDIFEAYVCAVIDSRPDDGFDVVETWLTQLCAPLLLSEFRKLRPVVDPIQAKTDLAKLLMSSKAGVRLEYKEFKPTETDRYRGEYTFHQALYLTGWGHQGLLLGTGSAQGKSQANAICAKNALETKVAIIEEASKKKIAFDKEIREQRAKAEQEEKEGKGSAVEENGDVVKDSASNGKTNVEAENKKEEAVEKEKAVGSEKKKKNGGNEIEERAAAEKVNLGLGMDLPEANDVKPPVKDKKRKKSKVEEYPEEQLKPPKSKSKKEKSTKHKGDLEAGEKPEGSTSKPSEEREKQPKSEKKKKKRKSVEERC</sequence>
<dbReference type="GO" id="GO:0004525">
    <property type="term" value="F:ribonuclease III activity"/>
    <property type="evidence" value="ECO:0007669"/>
    <property type="project" value="InterPro"/>
</dbReference>
<reference evidence="3" key="1">
    <citation type="journal article" date="2020" name="Stud. Mycol.">
        <title>101 Dothideomycetes genomes: a test case for predicting lifestyles and emergence of pathogens.</title>
        <authorList>
            <person name="Haridas S."/>
            <person name="Albert R."/>
            <person name="Binder M."/>
            <person name="Bloem J."/>
            <person name="Labutti K."/>
            <person name="Salamov A."/>
            <person name="Andreopoulos B."/>
            <person name="Baker S."/>
            <person name="Barry K."/>
            <person name="Bills G."/>
            <person name="Bluhm B."/>
            <person name="Cannon C."/>
            <person name="Castanera R."/>
            <person name="Culley D."/>
            <person name="Daum C."/>
            <person name="Ezra D."/>
            <person name="Gonzalez J."/>
            <person name="Henrissat B."/>
            <person name="Kuo A."/>
            <person name="Liang C."/>
            <person name="Lipzen A."/>
            <person name="Lutzoni F."/>
            <person name="Magnuson J."/>
            <person name="Mondo S."/>
            <person name="Nolan M."/>
            <person name="Ohm R."/>
            <person name="Pangilinan J."/>
            <person name="Park H.-J."/>
            <person name="Ramirez L."/>
            <person name="Alfaro M."/>
            <person name="Sun H."/>
            <person name="Tritt A."/>
            <person name="Yoshinaga Y."/>
            <person name="Zwiers L.-H."/>
            <person name="Turgeon B."/>
            <person name="Goodwin S."/>
            <person name="Spatafora J."/>
            <person name="Crous P."/>
            <person name="Grigoriev I."/>
        </authorList>
    </citation>
    <scope>NUCLEOTIDE SEQUENCE</scope>
    <source>
        <strain evidence="3">CBS 113979</strain>
    </source>
</reference>
<evidence type="ECO:0000313" key="4">
    <source>
        <dbReference type="Proteomes" id="UP000800041"/>
    </source>
</evidence>
<name>A0A6G1GLZ5_9PEZI</name>
<dbReference type="OrthoDB" id="2392202at2759"/>
<dbReference type="InterPro" id="IPR036389">
    <property type="entry name" value="RNase_III_sf"/>
</dbReference>
<accession>A0A6G1GLZ5</accession>
<feature type="compositionally biased region" description="Basic and acidic residues" evidence="1">
    <location>
        <begin position="453"/>
        <end position="463"/>
    </location>
</feature>
<proteinExistence type="predicted"/>
<feature type="domain" description="RNase III" evidence="2">
    <location>
        <begin position="102"/>
        <end position="223"/>
    </location>
</feature>
<dbReference type="EMBL" id="ML977193">
    <property type="protein sequence ID" value="KAF1981777.1"/>
    <property type="molecule type" value="Genomic_DNA"/>
</dbReference>
<dbReference type="GO" id="GO:0006396">
    <property type="term" value="P:RNA processing"/>
    <property type="evidence" value="ECO:0007669"/>
    <property type="project" value="InterPro"/>
</dbReference>
<feature type="compositionally biased region" description="Basic and acidic residues" evidence="1">
    <location>
        <begin position="356"/>
        <end position="366"/>
    </location>
</feature>
<evidence type="ECO:0000256" key="1">
    <source>
        <dbReference type="SAM" id="MobiDB-lite"/>
    </source>
</evidence>
<dbReference type="InterPro" id="IPR000999">
    <property type="entry name" value="RNase_III_dom"/>
</dbReference>
<feature type="compositionally biased region" description="Basic and acidic residues" evidence="1">
    <location>
        <begin position="388"/>
        <end position="407"/>
    </location>
</feature>
<organism evidence="3 4">
    <name type="scientific">Aulographum hederae CBS 113979</name>
    <dbReference type="NCBI Taxonomy" id="1176131"/>
    <lineage>
        <taxon>Eukaryota</taxon>
        <taxon>Fungi</taxon>
        <taxon>Dikarya</taxon>
        <taxon>Ascomycota</taxon>
        <taxon>Pezizomycotina</taxon>
        <taxon>Dothideomycetes</taxon>
        <taxon>Pleosporomycetidae</taxon>
        <taxon>Aulographales</taxon>
        <taxon>Aulographaceae</taxon>
    </lineage>
</organism>
<feature type="region of interest" description="Disordered" evidence="1">
    <location>
        <begin position="356"/>
        <end position="518"/>
    </location>
</feature>
<keyword evidence="4" id="KW-1185">Reference proteome</keyword>
<dbReference type="PROSITE" id="PS50142">
    <property type="entry name" value="RNASE_3_2"/>
    <property type="match status" value="1"/>
</dbReference>
<dbReference type="Gene3D" id="3.30.160.20">
    <property type="match status" value="1"/>
</dbReference>
<dbReference type="CDD" id="cd00593">
    <property type="entry name" value="RIBOc"/>
    <property type="match status" value="1"/>
</dbReference>
<feature type="compositionally biased region" description="Polar residues" evidence="1">
    <location>
        <begin position="35"/>
        <end position="44"/>
    </location>
</feature>
<dbReference type="Proteomes" id="UP000800041">
    <property type="component" value="Unassembled WGS sequence"/>
</dbReference>
<evidence type="ECO:0000313" key="3">
    <source>
        <dbReference type="EMBL" id="KAF1981777.1"/>
    </source>
</evidence>
<dbReference type="Pfam" id="PF14622">
    <property type="entry name" value="Ribonucleas_3_3"/>
    <property type="match status" value="1"/>
</dbReference>